<name>A0A9X3CW46_9FLAO</name>
<sequence>MEEQHDDWWLTAAGIVRVDVNGDNAQEVERIPLTTRVRDVEQGPDGSIWVLTDEDNGKILQLKPLK</sequence>
<comment type="caution">
    <text evidence="2">The sequence shown here is derived from an EMBL/GenBank/DDBJ whole genome shotgun (WGS) entry which is preliminary data.</text>
</comment>
<feature type="domain" description="Glucose/Sorbosone dehydrogenase" evidence="1">
    <location>
        <begin position="10"/>
        <end position="60"/>
    </location>
</feature>
<dbReference type="InterPro" id="IPR011042">
    <property type="entry name" value="6-blade_b-propeller_TolB-like"/>
</dbReference>
<accession>A0A9X3CW46</accession>
<dbReference type="EMBL" id="JAPJDA010000008">
    <property type="protein sequence ID" value="MCX2837779.1"/>
    <property type="molecule type" value="Genomic_DNA"/>
</dbReference>
<dbReference type="Gene3D" id="2.120.10.30">
    <property type="entry name" value="TolB, C-terminal domain"/>
    <property type="match status" value="1"/>
</dbReference>
<evidence type="ECO:0000313" key="3">
    <source>
        <dbReference type="Proteomes" id="UP001148482"/>
    </source>
</evidence>
<keyword evidence="3" id="KW-1185">Reference proteome</keyword>
<dbReference type="Pfam" id="PF07995">
    <property type="entry name" value="GSDH"/>
    <property type="match status" value="1"/>
</dbReference>
<dbReference type="Proteomes" id="UP001148482">
    <property type="component" value="Unassembled WGS sequence"/>
</dbReference>
<reference evidence="2" key="1">
    <citation type="submission" date="2022-11" db="EMBL/GenBank/DDBJ databases">
        <title>Salinimicrobium profundisediminis sp. nov., isolated from deep-sea sediment of the Mariana Trench.</title>
        <authorList>
            <person name="Fu H."/>
        </authorList>
    </citation>
    <scope>NUCLEOTIDE SEQUENCE</scope>
    <source>
        <strain evidence="2">MT39</strain>
    </source>
</reference>
<proteinExistence type="predicted"/>
<organism evidence="2 3">
    <name type="scientific">Salinimicrobium profundisediminis</name>
    <dbReference type="NCBI Taxonomy" id="2994553"/>
    <lineage>
        <taxon>Bacteria</taxon>
        <taxon>Pseudomonadati</taxon>
        <taxon>Bacteroidota</taxon>
        <taxon>Flavobacteriia</taxon>
        <taxon>Flavobacteriales</taxon>
        <taxon>Flavobacteriaceae</taxon>
        <taxon>Salinimicrobium</taxon>
    </lineage>
</organism>
<dbReference type="AlphaFoldDB" id="A0A9X3CW46"/>
<evidence type="ECO:0000259" key="1">
    <source>
        <dbReference type="Pfam" id="PF07995"/>
    </source>
</evidence>
<dbReference type="InterPro" id="IPR012938">
    <property type="entry name" value="Glc/Sorbosone_DH"/>
</dbReference>
<protein>
    <submittedName>
        <fullName evidence="2">PQQ-dependent sugar dehydrogenase</fullName>
    </submittedName>
</protein>
<gene>
    <name evidence="2" type="ORF">OQ279_06390</name>
</gene>
<evidence type="ECO:0000313" key="2">
    <source>
        <dbReference type="EMBL" id="MCX2837779.1"/>
    </source>
</evidence>